<dbReference type="AlphaFoldDB" id="A0AA36D3U2"/>
<dbReference type="GO" id="GO:0003725">
    <property type="term" value="F:double-stranded RNA binding"/>
    <property type="evidence" value="ECO:0007669"/>
    <property type="project" value="TreeGrafter"/>
</dbReference>
<dbReference type="Gene3D" id="3.30.160.20">
    <property type="match status" value="3"/>
</dbReference>
<sequence length="325" mass="36943">MAIRQEPFGGKNIISFLEEATIRLYQTRPHYLESQSFRGPEKIFTCLCSIKGHQGNGAGRSKKEAKARAAFSTMQSVCNRQEHNFFRIRGDTHEARIDFLKQCLGIAPTYAEPAVQTTSTVANGGPISDFVQQLLRFCQEKKLRQPEPVIKEERKDKIPIFETTYTMGSIKVSAIDGSKQKSKKEASRLLYLELVKVFENPTMRAELPFLAEVPADDEPADPSIVQRPDFSTEMNARAVQILAAIKNQSHVFPYFEYQYDRIKELDSEGKVQVMVKIEYKQERDKDKRYACFGGYGRTEEEAKTMAAHMALLLFGTFVEISSLTI</sequence>
<organism evidence="4 5">
    <name type="scientific">Mesorhabditis spiculigera</name>
    <dbReference type="NCBI Taxonomy" id="96644"/>
    <lineage>
        <taxon>Eukaryota</taxon>
        <taxon>Metazoa</taxon>
        <taxon>Ecdysozoa</taxon>
        <taxon>Nematoda</taxon>
        <taxon>Chromadorea</taxon>
        <taxon>Rhabditida</taxon>
        <taxon>Rhabditina</taxon>
        <taxon>Rhabditomorpha</taxon>
        <taxon>Rhabditoidea</taxon>
        <taxon>Rhabditidae</taxon>
        <taxon>Mesorhabditinae</taxon>
        <taxon>Mesorhabditis</taxon>
    </lineage>
</organism>
<dbReference type="EMBL" id="CATQJA010002657">
    <property type="protein sequence ID" value="CAJ0579565.1"/>
    <property type="molecule type" value="Genomic_DNA"/>
</dbReference>
<dbReference type="GO" id="GO:0070920">
    <property type="term" value="P:regulation of regulatory ncRNA processing"/>
    <property type="evidence" value="ECO:0007669"/>
    <property type="project" value="TreeGrafter"/>
</dbReference>
<dbReference type="PANTHER" id="PTHR46205:SF3">
    <property type="entry name" value="LOQUACIOUS, ISOFORM B"/>
    <property type="match status" value="1"/>
</dbReference>
<comment type="caution">
    <text evidence="4">The sequence shown here is derived from an EMBL/GenBank/DDBJ whole genome shotgun (WGS) entry which is preliminary data.</text>
</comment>
<keyword evidence="1 2" id="KW-0694">RNA-binding</keyword>
<dbReference type="SUPFAM" id="SSF54768">
    <property type="entry name" value="dsRNA-binding domain-like"/>
    <property type="match status" value="2"/>
</dbReference>
<dbReference type="GO" id="GO:0005737">
    <property type="term" value="C:cytoplasm"/>
    <property type="evidence" value="ECO:0007669"/>
    <property type="project" value="TreeGrafter"/>
</dbReference>
<dbReference type="PROSITE" id="PS50137">
    <property type="entry name" value="DS_RBD"/>
    <property type="match status" value="1"/>
</dbReference>
<dbReference type="SMART" id="SM00358">
    <property type="entry name" value="DSRM"/>
    <property type="match status" value="2"/>
</dbReference>
<dbReference type="GO" id="GO:0030422">
    <property type="term" value="P:siRNA processing"/>
    <property type="evidence" value="ECO:0007669"/>
    <property type="project" value="TreeGrafter"/>
</dbReference>
<dbReference type="GO" id="GO:0035197">
    <property type="term" value="F:siRNA binding"/>
    <property type="evidence" value="ECO:0007669"/>
    <property type="project" value="TreeGrafter"/>
</dbReference>
<evidence type="ECO:0000256" key="2">
    <source>
        <dbReference type="PROSITE-ProRule" id="PRU00266"/>
    </source>
</evidence>
<dbReference type="InterPro" id="IPR014720">
    <property type="entry name" value="dsRBD_dom"/>
</dbReference>
<dbReference type="GO" id="GO:0016442">
    <property type="term" value="C:RISC complex"/>
    <property type="evidence" value="ECO:0007669"/>
    <property type="project" value="TreeGrafter"/>
</dbReference>
<evidence type="ECO:0000313" key="4">
    <source>
        <dbReference type="EMBL" id="CAJ0579565.1"/>
    </source>
</evidence>
<dbReference type="Proteomes" id="UP001177023">
    <property type="component" value="Unassembled WGS sequence"/>
</dbReference>
<feature type="domain" description="DRBM" evidence="3">
    <location>
        <begin position="12"/>
        <end position="79"/>
    </location>
</feature>
<gene>
    <name evidence="4" type="ORF">MSPICULIGERA_LOCUS17778</name>
</gene>
<dbReference type="PANTHER" id="PTHR46205">
    <property type="entry name" value="LOQUACIOUS, ISOFORM B"/>
    <property type="match status" value="1"/>
</dbReference>
<feature type="non-terminal residue" evidence="4">
    <location>
        <position position="325"/>
    </location>
</feature>
<dbReference type="GO" id="GO:0070578">
    <property type="term" value="C:RISC-loading complex"/>
    <property type="evidence" value="ECO:0007669"/>
    <property type="project" value="TreeGrafter"/>
</dbReference>
<reference evidence="4" key="1">
    <citation type="submission" date="2023-06" db="EMBL/GenBank/DDBJ databases">
        <authorList>
            <person name="Delattre M."/>
        </authorList>
    </citation>
    <scope>NUCLEOTIDE SEQUENCE</scope>
    <source>
        <strain evidence="4">AF72</strain>
    </source>
</reference>
<dbReference type="GO" id="GO:0005634">
    <property type="term" value="C:nucleus"/>
    <property type="evidence" value="ECO:0007669"/>
    <property type="project" value="TreeGrafter"/>
</dbReference>
<keyword evidence="5" id="KW-1185">Reference proteome</keyword>
<name>A0AA36D3U2_9BILA</name>
<accession>A0AA36D3U2</accession>
<evidence type="ECO:0000313" key="5">
    <source>
        <dbReference type="Proteomes" id="UP001177023"/>
    </source>
</evidence>
<protein>
    <recommendedName>
        <fullName evidence="3">DRBM domain-containing protein</fullName>
    </recommendedName>
</protein>
<dbReference type="InterPro" id="IPR051247">
    <property type="entry name" value="RLC_Component"/>
</dbReference>
<proteinExistence type="predicted"/>
<evidence type="ECO:0000259" key="3">
    <source>
        <dbReference type="PROSITE" id="PS50137"/>
    </source>
</evidence>
<dbReference type="Pfam" id="PF00035">
    <property type="entry name" value="dsrm"/>
    <property type="match status" value="2"/>
</dbReference>
<evidence type="ECO:0000256" key="1">
    <source>
        <dbReference type="ARBA" id="ARBA00022884"/>
    </source>
</evidence>
<dbReference type="CDD" id="cd00048">
    <property type="entry name" value="DSRM_SF"/>
    <property type="match status" value="1"/>
</dbReference>